<sequence>MSTPIVAKARHVSWDLIRVLAVTAVLLQHHTNLGPNDHPELAGMPFRFGIQVGANSLLVISAYFTARTLSKGRSGRFVWHKLARLIPAYWVAATVTYALRTTIAPEGWSGGLDWHDYLANMLLLQARIPDADFIDISYWTLQLQMTAFVVAAVLAACRRWSYRDLRVLCWVLVLAPLPLSWLREHSHSLDWWFGTLQLNRTHLFAVGLAIWLWGRHRVSAVQFGLLLVGAAVAQEWHLGEPGGAAALAVMVGLMALAARRPVWDVPVLRHLGRPLAWLAGITFGVYLVNYQVGSLISLGLKKIGVDSWPRLVLVLGSLVLLGWLLTRLVEKPLFALLTSRGRKRRQSQGGSSGTVPDNAVPSPRPVSQASTSGPEPRTTDGSPSPDRVNTR</sequence>
<evidence type="ECO:0000313" key="5">
    <source>
        <dbReference type="Proteomes" id="UP001519363"/>
    </source>
</evidence>
<dbReference type="InterPro" id="IPR050879">
    <property type="entry name" value="Acyltransferase_3"/>
</dbReference>
<feature type="transmembrane region" description="Helical" evidence="2">
    <location>
        <begin position="275"/>
        <end position="296"/>
    </location>
</feature>
<feature type="transmembrane region" description="Helical" evidence="2">
    <location>
        <begin position="136"/>
        <end position="155"/>
    </location>
</feature>
<reference evidence="4 5" key="1">
    <citation type="submission" date="2021-03" db="EMBL/GenBank/DDBJ databases">
        <title>Sequencing the genomes of 1000 actinobacteria strains.</title>
        <authorList>
            <person name="Klenk H.-P."/>
        </authorList>
    </citation>
    <scope>NUCLEOTIDE SEQUENCE [LARGE SCALE GENOMIC DNA]</scope>
    <source>
        <strain evidence="4 5">DSM 44580</strain>
    </source>
</reference>
<keyword evidence="5" id="KW-1185">Reference proteome</keyword>
<keyword evidence="2" id="KW-0812">Transmembrane</keyword>
<comment type="caution">
    <text evidence="4">The sequence shown here is derived from an EMBL/GenBank/DDBJ whole genome shotgun (WGS) entry which is preliminary data.</text>
</comment>
<evidence type="ECO:0000256" key="1">
    <source>
        <dbReference type="SAM" id="MobiDB-lite"/>
    </source>
</evidence>
<feature type="transmembrane region" description="Helical" evidence="2">
    <location>
        <begin position="78"/>
        <end position="99"/>
    </location>
</feature>
<dbReference type="InterPro" id="IPR002656">
    <property type="entry name" value="Acyl_transf_3_dom"/>
</dbReference>
<dbReference type="Pfam" id="PF01757">
    <property type="entry name" value="Acyl_transf_3"/>
    <property type="match status" value="1"/>
</dbReference>
<evidence type="ECO:0000256" key="2">
    <source>
        <dbReference type="SAM" id="Phobius"/>
    </source>
</evidence>
<feature type="transmembrane region" description="Helical" evidence="2">
    <location>
        <begin position="48"/>
        <end position="66"/>
    </location>
</feature>
<feature type="transmembrane region" description="Helical" evidence="2">
    <location>
        <begin position="189"/>
        <end position="213"/>
    </location>
</feature>
<keyword evidence="2" id="KW-1133">Transmembrane helix</keyword>
<organism evidence="4 5">
    <name type="scientific">Crossiella equi</name>
    <dbReference type="NCBI Taxonomy" id="130796"/>
    <lineage>
        <taxon>Bacteria</taxon>
        <taxon>Bacillati</taxon>
        <taxon>Actinomycetota</taxon>
        <taxon>Actinomycetes</taxon>
        <taxon>Pseudonocardiales</taxon>
        <taxon>Pseudonocardiaceae</taxon>
        <taxon>Crossiella</taxon>
    </lineage>
</organism>
<name>A0ABS5AAH3_9PSEU</name>
<gene>
    <name evidence="4" type="ORF">JOF53_002188</name>
</gene>
<feature type="transmembrane region" description="Helical" evidence="2">
    <location>
        <begin position="167"/>
        <end position="183"/>
    </location>
</feature>
<dbReference type="EMBL" id="JAGIOO010000001">
    <property type="protein sequence ID" value="MBP2473316.1"/>
    <property type="molecule type" value="Genomic_DNA"/>
</dbReference>
<evidence type="ECO:0000259" key="3">
    <source>
        <dbReference type="Pfam" id="PF01757"/>
    </source>
</evidence>
<evidence type="ECO:0000313" key="4">
    <source>
        <dbReference type="EMBL" id="MBP2473316.1"/>
    </source>
</evidence>
<feature type="transmembrane region" description="Helical" evidence="2">
    <location>
        <begin position="308"/>
        <end position="326"/>
    </location>
</feature>
<dbReference type="PANTHER" id="PTHR23028:SF53">
    <property type="entry name" value="ACYL_TRANSF_3 DOMAIN-CONTAINING PROTEIN"/>
    <property type="match status" value="1"/>
</dbReference>
<keyword evidence="2" id="KW-0472">Membrane</keyword>
<feature type="region of interest" description="Disordered" evidence="1">
    <location>
        <begin position="344"/>
        <end position="391"/>
    </location>
</feature>
<feature type="transmembrane region" description="Helical" evidence="2">
    <location>
        <begin position="244"/>
        <end position="263"/>
    </location>
</feature>
<protein>
    <submittedName>
        <fullName evidence="4">Peptidoglycan/LPS O-acetylase OafA/YrhL</fullName>
    </submittedName>
</protein>
<proteinExistence type="predicted"/>
<dbReference type="Proteomes" id="UP001519363">
    <property type="component" value="Unassembled WGS sequence"/>
</dbReference>
<feature type="domain" description="Acyltransferase 3" evidence="3">
    <location>
        <begin position="13"/>
        <end position="327"/>
    </location>
</feature>
<dbReference type="PANTHER" id="PTHR23028">
    <property type="entry name" value="ACETYLTRANSFERASE"/>
    <property type="match status" value="1"/>
</dbReference>
<accession>A0ABS5AAH3</accession>